<protein>
    <recommendedName>
        <fullName evidence="4">NADH dehydrogenase subunit 4L</fullName>
    </recommendedName>
</protein>
<keyword evidence="1" id="KW-1133">Transmembrane helix</keyword>
<evidence type="ECO:0000313" key="3">
    <source>
        <dbReference type="Proteomes" id="UP001232343"/>
    </source>
</evidence>
<accession>A0ABU0D7N9</accession>
<name>A0ABU0D7N9_9BACI</name>
<keyword evidence="3" id="KW-1185">Reference proteome</keyword>
<evidence type="ECO:0000256" key="1">
    <source>
        <dbReference type="SAM" id="Phobius"/>
    </source>
</evidence>
<reference evidence="2 3" key="1">
    <citation type="submission" date="2023-07" db="EMBL/GenBank/DDBJ databases">
        <title>Genomic Encyclopedia of Type Strains, Phase IV (KMG-IV): sequencing the most valuable type-strain genomes for metagenomic binning, comparative biology and taxonomic classification.</title>
        <authorList>
            <person name="Goeker M."/>
        </authorList>
    </citation>
    <scope>NUCLEOTIDE SEQUENCE [LARGE SCALE GENOMIC DNA]</scope>
    <source>
        <strain evidence="2 3">DSM 27848</strain>
    </source>
</reference>
<feature type="transmembrane region" description="Helical" evidence="1">
    <location>
        <begin position="14"/>
        <end position="36"/>
    </location>
</feature>
<keyword evidence="1" id="KW-0472">Membrane</keyword>
<dbReference type="EMBL" id="JAUSUO010000009">
    <property type="protein sequence ID" value="MDQ0344366.1"/>
    <property type="molecule type" value="Genomic_DNA"/>
</dbReference>
<keyword evidence="1" id="KW-0812">Transmembrane</keyword>
<evidence type="ECO:0008006" key="4">
    <source>
        <dbReference type="Google" id="ProtNLM"/>
    </source>
</evidence>
<comment type="caution">
    <text evidence="2">The sequence shown here is derived from an EMBL/GenBank/DDBJ whole genome shotgun (WGS) entry which is preliminary data.</text>
</comment>
<gene>
    <name evidence="2" type="ORF">J2S14_003209</name>
</gene>
<organism evidence="2 3">
    <name type="scientific">Lederbergia wuyishanensis</name>
    <dbReference type="NCBI Taxonomy" id="1347903"/>
    <lineage>
        <taxon>Bacteria</taxon>
        <taxon>Bacillati</taxon>
        <taxon>Bacillota</taxon>
        <taxon>Bacilli</taxon>
        <taxon>Bacillales</taxon>
        <taxon>Bacillaceae</taxon>
        <taxon>Lederbergia</taxon>
    </lineage>
</organism>
<sequence>MYLVLGRVFFYLDVELQCVFSVTLVLLIMSLIGINYRN</sequence>
<proteinExistence type="predicted"/>
<dbReference type="Proteomes" id="UP001232343">
    <property type="component" value="Unassembled WGS sequence"/>
</dbReference>
<evidence type="ECO:0000313" key="2">
    <source>
        <dbReference type="EMBL" id="MDQ0344366.1"/>
    </source>
</evidence>